<comment type="caution">
    <text evidence="2">The sequence shown here is derived from an EMBL/GenBank/DDBJ whole genome shotgun (WGS) entry which is preliminary data.</text>
</comment>
<dbReference type="Pfam" id="PF00535">
    <property type="entry name" value="Glycos_transf_2"/>
    <property type="match status" value="1"/>
</dbReference>
<feature type="domain" description="Glycosyltransferase 2-like" evidence="1">
    <location>
        <begin position="5"/>
        <end position="138"/>
    </location>
</feature>
<dbReference type="EMBL" id="BMXB01000002">
    <property type="protein sequence ID" value="GHA30275.1"/>
    <property type="molecule type" value="Genomic_DNA"/>
</dbReference>
<dbReference type="Proteomes" id="UP000610456">
    <property type="component" value="Unassembled WGS sequence"/>
</dbReference>
<dbReference type="InterPro" id="IPR050834">
    <property type="entry name" value="Glycosyltransf_2"/>
</dbReference>
<evidence type="ECO:0000259" key="1">
    <source>
        <dbReference type="Pfam" id="PF00535"/>
    </source>
</evidence>
<evidence type="ECO:0000313" key="2">
    <source>
        <dbReference type="EMBL" id="GHA30275.1"/>
    </source>
</evidence>
<evidence type="ECO:0000313" key="3">
    <source>
        <dbReference type="Proteomes" id="UP000610456"/>
    </source>
</evidence>
<dbReference type="Gene3D" id="3.90.550.10">
    <property type="entry name" value="Spore Coat Polysaccharide Biosynthesis Protein SpsA, Chain A"/>
    <property type="match status" value="1"/>
</dbReference>
<accession>A0A918S9E5</accession>
<proteinExistence type="predicted"/>
<dbReference type="InterPro" id="IPR001173">
    <property type="entry name" value="Glyco_trans_2-like"/>
</dbReference>
<dbReference type="InterPro" id="IPR029044">
    <property type="entry name" value="Nucleotide-diphossugar_trans"/>
</dbReference>
<organism evidence="2 3">
    <name type="scientific">Salinimicrobium marinum</name>
    <dbReference type="NCBI Taxonomy" id="680283"/>
    <lineage>
        <taxon>Bacteria</taxon>
        <taxon>Pseudomonadati</taxon>
        <taxon>Bacteroidota</taxon>
        <taxon>Flavobacteriia</taxon>
        <taxon>Flavobacteriales</taxon>
        <taxon>Flavobacteriaceae</taxon>
        <taxon>Salinimicrobium</taxon>
    </lineage>
</organism>
<name>A0A918S9E5_9FLAO</name>
<dbReference type="AlphaFoldDB" id="A0A918S9E5"/>
<dbReference type="SUPFAM" id="SSF53448">
    <property type="entry name" value="Nucleotide-diphospho-sugar transferases"/>
    <property type="match status" value="1"/>
</dbReference>
<dbReference type="CDD" id="cd00761">
    <property type="entry name" value="Glyco_tranf_GTA_type"/>
    <property type="match status" value="1"/>
</dbReference>
<protein>
    <recommendedName>
        <fullName evidence="1">Glycosyltransferase 2-like domain-containing protein</fullName>
    </recommendedName>
</protein>
<reference evidence="2" key="1">
    <citation type="journal article" date="2014" name="Int. J. Syst. Evol. Microbiol.">
        <title>Complete genome sequence of Corynebacterium casei LMG S-19264T (=DSM 44701T), isolated from a smear-ripened cheese.</title>
        <authorList>
            <consortium name="US DOE Joint Genome Institute (JGI-PGF)"/>
            <person name="Walter F."/>
            <person name="Albersmeier A."/>
            <person name="Kalinowski J."/>
            <person name="Ruckert C."/>
        </authorList>
    </citation>
    <scope>NUCLEOTIDE SEQUENCE</scope>
    <source>
        <strain evidence="2">KCTC 12719</strain>
    </source>
</reference>
<keyword evidence="3" id="KW-1185">Reference proteome</keyword>
<dbReference type="RefSeq" id="WP_189603557.1">
    <property type="nucleotide sequence ID" value="NZ_BMXB01000002.1"/>
</dbReference>
<dbReference type="PANTHER" id="PTHR43685:SF2">
    <property type="entry name" value="GLYCOSYLTRANSFERASE 2-LIKE DOMAIN-CONTAINING PROTEIN"/>
    <property type="match status" value="1"/>
</dbReference>
<gene>
    <name evidence="2" type="ORF">GCM10007103_09510</name>
</gene>
<dbReference type="PANTHER" id="PTHR43685">
    <property type="entry name" value="GLYCOSYLTRANSFERASE"/>
    <property type="match status" value="1"/>
</dbReference>
<reference evidence="2" key="2">
    <citation type="submission" date="2020-09" db="EMBL/GenBank/DDBJ databases">
        <authorList>
            <person name="Sun Q."/>
            <person name="Kim S."/>
        </authorList>
    </citation>
    <scope>NUCLEOTIDE SEQUENCE</scope>
    <source>
        <strain evidence="2">KCTC 12719</strain>
    </source>
</reference>
<sequence length="291" mass="33893">MRDFSVIIPTYNNAVTVIRSINCVIKQTFTNWELVIVDDGSTDDTEKQIAPFLEDERIKYVKQKNQGVTVARNHGVSVTTGEFICFLDSDDQVSEKWLKDFYDVKDADTGYISCGYIIRGEKLFPRIKKNISDAKYSSLAGTFSIRRDVFNQIDGYDILLSQSTNWEMTARAVEYCKKQNLSIDYTNNCNFEYNVHNDPVRKKARDRQRAEATLYLHNKYKDSGVLHFRKNGFLKSSAINYVRVGEIKKSREVFHKLLKEDFSLKNVANLIAFEIPFVRRKLWVRKFPNKE</sequence>